<keyword evidence="5 9" id="KW-0812">Transmembrane</keyword>
<keyword evidence="2 9" id="KW-1003">Cell membrane</keyword>
<dbReference type="RefSeq" id="WP_113287435.1">
    <property type="nucleotide sequence ID" value="NZ_QNTQ01000001.1"/>
</dbReference>
<dbReference type="GO" id="GO:0032153">
    <property type="term" value="C:cell division site"/>
    <property type="evidence" value="ECO:0007669"/>
    <property type="project" value="UniProtKB-UniRule"/>
</dbReference>
<dbReference type="InterPro" id="IPR005548">
    <property type="entry name" value="Cell_div_FtsQ/DivIB_C"/>
</dbReference>
<dbReference type="PROSITE" id="PS51779">
    <property type="entry name" value="POTRA"/>
    <property type="match status" value="1"/>
</dbReference>
<evidence type="ECO:0000256" key="7">
    <source>
        <dbReference type="ARBA" id="ARBA00023136"/>
    </source>
</evidence>
<evidence type="ECO:0000256" key="6">
    <source>
        <dbReference type="ARBA" id="ARBA00022989"/>
    </source>
</evidence>
<name>A0A365UD30_9RHOB</name>
<comment type="function">
    <text evidence="9">Essential cell division protein.</text>
</comment>
<keyword evidence="4 9" id="KW-0132">Cell division</keyword>
<keyword evidence="8 9" id="KW-0131">Cell cycle</keyword>
<evidence type="ECO:0000313" key="12">
    <source>
        <dbReference type="Proteomes" id="UP000253370"/>
    </source>
</evidence>
<keyword evidence="12" id="KW-1185">Reference proteome</keyword>
<evidence type="ECO:0000256" key="5">
    <source>
        <dbReference type="ARBA" id="ARBA00022692"/>
    </source>
</evidence>
<accession>A0A365UD30</accession>
<evidence type="ECO:0000259" key="10">
    <source>
        <dbReference type="PROSITE" id="PS51779"/>
    </source>
</evidence>
<dbReference type="AlphaFoldDB" id="A0A365UD30"/>
<dbReference type="PANTHER" id="PTHR35851">
    <property type="entry name" value="CELL DIVISION PROTEIN FTSQ"/>
    <property type="match status" value="1"/>
</dbReference>
<keyword evidence="6 9" id="KW-1133">Transmembrane helix</keyword>
<dbReference type="Pfam" id="PF03799">
    <property type="entry name" value="FtsQ_DivIB_C"/>
    <property type="match status" value="1"/>
</dbReference>
<evidence type="ECO:0000313" key="11">
    <source>
        <dbReference type="EMBL" id="RBI87411.1"/>
    </source>
</evidence>
<dbReference type="InterPro" id="IPR045335">
    <property type="entry name" value="FtsQ_C_sf"/>
</dbReference>
<dbReference type="InterPro" id="IPR026579">
    <property type="entry name" value="FtsQ"/>
</dbReference>
<proteinExistence type="inferred from homology"/>
<evidence type="ECO:0000256" key="9">
    <source>
        <dbReference type="HAMAP-Rule" id="MF_00911"/>
    </source>
</evidence>
<comment type="similarity">
    <text evidence="9">Belongs to the FtsQ/DivIB family. FtsQ subfamily.</text>
</comment>
<evidence type="ECO:0000256" key="2">
    <source>
        <dbReference type="ARBA" id="ARBA00022475"/>
    </source>
</evidence>
<dbReference type="InterPro" id="IPR034746">
    <property type="entry name" value="POTRA"/>
</dbReference>
<dbReference type="GO" id="GO:0005886">
    <property type="term" value="C:plasma membrane"/>
    <property type="evidence" value="ECO:0007669"/>
    <property type="project" value="UniProtKB-SubCell"/>
</dbReference>
<dbReference type="EMBL" id="QNTQ01000001">
    <property type="protein sequence ID" value="RBI87411.1"/>
    <property type="molecule type" value="Genomic_DNA"/>
</dbReference>
<protein>
    <recommendedName>
        <fullName evidence="9">Cell division protein FtsQ</fullName>
    </recommendedName>
</protein>
<organism evidence="11 12">
    <name type="scientific">Rhodosalinus halophilus</name>
    <dbReference type="NCBI Taxonomy" id="2259333"/>
    <lineage>
        <taxon>Bacteria</taxon>
        <taxon>Pseudomonadati</taxon>
        <taxon>Pseudomonadota</taxon>
        <taxon>Alphaproteobacteria</taxon>
        <taxon>Rhodobacterales</taxon>
        <taxon>Paracoccaceae</taxon>
        <taxon>Rhodosalinus</taxon>
    </lineage>
</organism>
<comment type="caution">
    <text evidence="11">The sequence shown here is derived from an EMBL/GenBank/DDBJ whole genome shotgun (WGS) entry which is preliminary data.</text>
</comment>
<evidence type="ECO:0000256" key="8">
    <source>
        <dbReference type="ARBA" id="ARBA00023306"/>
    </source>
</evidence>
<reference evidence="11 12" key="1">
    <citation type="submission" date="2018-07" db="EMBL/GenBank/DDBJ databases">
        <title>Rhodosalinus sp. strain E84T genomic sequence and assembly.</title>
        <authorList>
            <person name="Liu Z.-W."/>
            <person name="Lu D.-C."/>
        </authorList>
    </citation>
    <scope>NUCLEOTIDE SEQUENCE [LARGE SCALE GENOMIC DNA]</scope>
    <source>
        <strain evidence="11 12">E84</strain>
    </source>
</reference>
<keyword evidence="7 9" id="KW-0472">Membrane</keyword>
<keyword evidence="3 9" id="KW-0997">Cell inner membrane</keyword>
<evidence type="ECO:0000256" key="3">
    <source>
        <dbReference type="ARBA" id="ARBA00022519"/>
    </source>
</evidence>
<feature type="domain" description="POTRA" evidence="10">
    <location>
        <begin position="81"/>
        <end position="149"/>
    </location>
</feature>
<sequence length="295" mass="32941">MWPLRRAAGAPPRRDPAPSRWAYRMQRLMLTPLFRLTLRAGVPCLLVFGAGSLWLADEARRDAIAGRIAEMRAAIESRPEFRVDLMAIDGASPDLAADIREVLQLDLPATSFDLDLDAMRAQVAGLDPVKSVSLRIRPGGILQLEVQERVPAVVWRRAEGLELLDAEGHPVRPLGSRAARPDLPLIAGEGADAHVAEALDLFAAARPLWPRLRGLVRVGERRWDLVLDRGQRIMLPVAQPRRALDRVIAMDGAEDLLSRDIAAVDMRLPERPTLRLNPQAMEELHRIRRIEWGED</sequence>
<gene>
    <name evidence="9" type="primary">ftsQ</name>
    <name evidence="11" type="ORF">DRV85_00275</name>
</gene>
<dbReference type="Proteomes" id="UP000253370">
    <property type="component" value="Unassembled WGS sequence"/>
</dbReference>
<dbReference type="HAMAP" id="MF_00911">
    <property type="entry name" value="FtsQ_subfam"/>
    <property type="match status" value="1"/>
</dbReference>
<dbReference type="Gene3D" id="3.40.50.11690">
    <property type="entry name" value="Cell division protein FtsQ/DivIB"/>
    <property type="match status" value="1"/>
</dbReference>
<dbReference type="GO" id="GO:0043093">
    <property type="term" value="P:FtsZ-dependent cytokinesis"/>
    <property type="evidence" value="ECO:0007669"/>
    <property type="project" value="UniProtKB-UniRule"/>
</dbReference>
<comment type="subcellular location">
    <subcellularLocation>
        <location evidence="9">Cell inner membrane</location>
        <topology evidence="9">Single-pass type II membrane protein</topology>
    </subcellularLocation>
    <subcellularLocation>
        <location evidence="1">Membrane</location>
    </subcellularLocation>
    <text evidence="9">Localizes to the division septum.</text>
</comment>
<dbReference type="GO" id="GO:0090529">
    <property type="term" value="P:cell septum assembly"/>
    <property type="evidence" value="ECO:0007669"/>
    <property type="project" value="InterPro"/>
</dbReference>
<evidence type="ECO:0000256" key="4">
    <source>
        <dbReference type="ARBA" id="ARBA00022618"/>
    </source>
</evidence>
<dbReference type="OrthoDB" id="9783091at2"/>
<evidence type="ECO:0000256" key="1">
    <source>
        <dbReference type="ARBA" id="ARBA00004370"/>
    </source>
</evidence>
<dbReference type="PANTHER" id="PTHR35851:SF1">
    <property type="entry name" value="CELL DIVISION PROTEIN FTSQ"/>
    <property type="match status" value="1"/>
</dbReference>